<proteinExistence type="inferred from homology"/>
<evidence type="ECO:0000256" key="1">
    <source>
        <dbReference type="ARBA" id="ARBA00010528"/>
    </source>
</evidence>
<protein>
    <recommendedName>
        <fullName evidence="6">50S ribosomal protein L4</fullName>
    </recommendedName>
</protein>
<dbReference type="Gene3D" id="3.40.1370.10">
    <property type="match status" value="1"/>
</dbReference>
<comment type="caution">
    <text evidence="4">The sequence shown here is derived from an EMBL/GenBank/DDBJ whole genome shotgun (WGS) entry which is preliminary data.</text>
</comment>
<reference evidence="4" key="1">
    <citation type="submission" date="2022-01" db="EMBL/GenBank/DDBJ databases">
        <title>Genome assemble of Metamasius hemipterus Nardonella endosymbiont.</title>
        <authorList>
            <person name="Palmieri L."/>
            <person name="Pavarini R."/>
            <person name="Sharma P."/>
        </authorList>
    </citation>
    <scope>NUCLEOTIDE SEQUENCE [LARGE SCALE GENOMIC DNA]</scope>
    <source>
        <strain evidence="4">NARMHE1</strain>
    </source>
</reference>
<name>A0ABT0TW59_9GAMM</name>
<evidence type="ECO:0000313" key="4">
    <source>
        <dbReference type="EMBL" id="MCM0158239.1"/>
    </source>
</evidence>
<accession>A0ABT0TW59</accession>
<keyword evidence="2" id="KW-0689">Ribosomal protein</keyword>
<comment type="similarity">
    <text evidence="1">Belongs to the universal ribosomal protein uL4 family.</text>
</comment>
<evidence type="ECO:0000256" key="3">
    <source>
        <dbReference type="ARBA" id="ARBA00023274"/>
    </source>
</evidence>
<dbReference type="InterPro" id="IPR002136">
    <property type="entry name" value="Ribosomal_uL4"/>
</dbReference>
<keyword evidence="5" id="KW-1185">Reference proteome</keyword>
<sequence length="59" mass="6817">MKIKTIDNNEIIEISDNIFNKKYNSNLVNQIINTELSLKRNNTKLNKNRSKIAGSNKKP</sequence>
<gene>
    <name evidence="4" type="ORF">L7J86_00220</name>
</gene>
<evidence type="ECO:0008006" key="6">
    <source>
        <dbReference type="Google" id="ProtNLM"/>
    </source>
</evidence>
<keyword evidence="3" id="KW-0687">Ribonucleoprotein</keyword>
<dbReference type="InterPro" id="IPR023574">
    <property type="entry name" value="Ribosomal_uL4_dom_sf"/>
</dbReference>
<dbReference type="Proteomes" id="UP001203831">
    <property type="component" value="Unassembled WGS sequence"/>
</dbReference>
<dbReference type="Pfam" id="PF00573">
    <property type="entry name" value="Ribosomal_L4"/>
    <property type="match status" value="1"/>
</dbReference>
<evidence type="ECO:0000256" key="2">
    <source>
        <dbReference type="ARBA" id="ARBA00022980"/>
    </source>
</evidence>
<organism evidence="4 5">
    <name type="scientific">endosymbiont of Metamasius hemipterus</name>
    <dbReference type="NCBI Taxonomy" id="204627"/>
    <lineage>
        <taxon>Bacteria</taxon>
        <taxon>Pseudomonadati</taxon>
        <taxon>Pseudomonadota</taxon>
        <taxon>Gammaproteobacteria</taxon>
        <taxon>Candidatus Nardonella</taxon>
    </lineage>
</organism>
<evidence type="ECO:0000313" key="5">
    <source>
        <dbReference type="Proteomes" id="UP001203831"/>
    </source>
</evidence>
<dbReference type="EMBL" id="JAKMAI010000002">
    <property type="protein sequence ID" value="MCM0158239.1"/>
    <property type="molecule type" value="Genomic_DNA"/>
</dbReference>
<dbReference type="SUPFAM" id="SSF52166">
    <property type="entry name" value="Ribosomal protein L4"/>
    <property type="match status" value="1"/>
</dbReference>